<feature type="region of interest" description="Disordered" evidence="6">
    <location>
        <begin position="416"/>
        <end position="436"/>
    </location>
</feature>
<feature type="domain" description="QLQ" evidence="7">
    <location>
        <begin position="160"/>
        <end position="195"/>
    </location>
</feature>
<keyword evidence="5" id="KW-0805">Transcription regulation</keyword>
<proteinExistence type="inferred from homology"/>
<dbReference type="Proteomes" id="UP000593564">
    <property type="component" value="Unassembled WGS sequence"/>
</dbReference>
<name>A0A7J7I166_CAMSI</name>
<keyword evidence="5" id="KW-0010">Activator</keyword>
<organism evidence="9 10">
    <name type="scientific">Camellia sinensis</name>
    <name type="common">Tea plant</name>
    <name type="synonym">Thea sinensis</name>
    <dbReference type="NCBI Taxonomy" id="4442"/>
    <lineage>
        <taxon>Eukaryota</taxon>
        <taxon>Viridiplantae</taxon>
        <taxon>Streptophyta</taxon>
        <taxon>Embryophyta</taxon>
        <taxon>Tracheophyta</taxon>
        <taxon>Spermatophyta</taxon>
        <taxon>Magnoliopsida</taxon>
        <taxon>eudicotyledons</taxon>
        <taxon>Gunneridae</taxon>
        <taxon>Pentapetalae</taxon>
        <taxon>asterids</taxon>
        <taxon>Ericales</taxon>
        <taxon>Theaceae</taxon>
        <taxon>Camellia</taxon>
    </lineage>
</organism>
<dbReference type="PROSITE" id="PS51666">
    <property type="entry name" value="QLQ"/>
    <property type="match status" value="1"/>
</dbReference>
<evidence type="ECO:0000256" key="3">
    <source>
        <dbReference type="ARBA" id="ARBA00023242"/>
    </source>
</evidence>
<evidence type="ECO:0000259" key="7">
    <source>
        <dbReference type="PROSITE" id="PS51666"/>
    </source>
</evidence>
<dbReference type="GO" id="GO:0099402">
    <property type="term" value="P:plant organ development"/>
    <property type="evidence" value="ECO:0007669"/>
    <property type="project" value="UniProtKB-ARBA"/>
</dbReference>
<dbReference type="GO" id="GO:0006355">
    <property type="term" value="P:regulation of DNA-templated transcription"/>
    <property type="evidence" value="ECO:0007669"/>
    <property type="project" value="InterPro"/>
</dbReference>
<dbReference type="PROSITE" id="PS51667">
    <property type="entry name" value="WRC"/>
    <property type="match status" value="1"/>
</dbReference>
<reference evidence="10" key="1">
    <citation type="journal article" date="2020" name="Nat. Commun.">
        <title>Genome assembly of wild tea tree DASZ reveals pedigree and selection history of tea varieties.</title>
        <authorList>
            <person name="Zhang W."/>
            <person name="Zhang Y."/>
            <person name="Qiu H."/>
            <person name="Guo Y."/>
            <person name="Wan H."/>
            <person name="Zhang X."/>
            <person name="Scossa F."/>
            <person name="Alseekh S."/>
            <person name="Zhang Q."/>
            <person name="Wang P."/>
            <person name="Xu L."/>
            <person name="Schmidt M.H."/>
            <person name="Jia X."/>
            <person name="Li D."/>
            <person name="Zhu A."/>
            <person name="Guo F."/>
            <person name="Chen W."/>
            <person name="Ni D."/>
            <person name="Usadel B."/>
            <person name="Fernie A.R."/>
            <person name="Wen W."/>
        </authorList>
    </citation>
    <scope>NUCLEOTIDE SEQUENCE [LARGE SCALE GENOMIC DNA]</scope>
    <source>
        <strain evidence="10">cv. G240</strain>
    </source>
</reference>
<evidence type="ECO:0000256" key="1">
    <source>
        <dbReference type="ARBA" id="ARBA00004123"/>
    </source>
</evidence>
<dbReference type="Pfam" id="PF08879">
    <property type="entry name" value="WRC"/>
    <property type="match status" value="1"/>
</dbReference>
<comment type="domain">
    <text evidence="5">The QLQ domain and WRC domain may be involved in protein-protein interaction and DNA-binding, respectively.</text>
</comment>
<feature type="short sequence motif" description="Bipartite nuclear localization signal" evidence="4">
    <location>
        <begin position="270"/>
        <end position="277"/>
    </location>
</feature>
<comment type="similarity">
    <text evidence="2 5">Belongs to the GRF family.</text>
</comment>
<accession>A0A7J7I166</accession>
<keyword evidence="3 4" id="KW-0539">Nucleus</keyword>
<comment type="function">
    <text evidence="5">Transcription activator.</text>
</comment>
<evidence type="ECO:0000256" key="5">
    <source>
        <dbReference type="RuleBase" id="RU367127"/>
    </source>
</evidence>
<evidence type="ECO:0000256" key="2">
    <source>
        <dbReference type="ARBA" id="ARBA00008122"/>
    </source>
</evidence>
<dbReference type="AlphaFoldDB" id="A0A7J7I166"/>
<feature type="short sequence motif" description="Bipartite nuclear localization signal" evidence="4">
    <location>
        <begin position="242"/>
        <end position="252"/>
    </location>
</feature>
<feature type="compositionally biased region" description="Basic and acidic residues" evidence="6">
    <location>
        <begin position="416"/>
        <end position="434"/>
    </location>
</feature>
<comment type="caution">
    <text evidence="9">The sequence shown here is derived from an EMBL/GenBank/DDBJ whole genome shotgun (WGS) entry which is preliminary data.</text>
</comment>
<sequence length="638" mass="68818">MDFGAVGLETLVGPDNGVCSSQVVPNSDAIKHNSSGSGFLKKQRSGSGEDNWRSSKVPRTVDFDAPKTMLQQQGTPLLLRSNSLLSGDGGGQNQTMLSFSSPRSDVPFLNKNGGLAERTTQNPAFPFYQHTPYAYTRNAGYYSGGLNAGLHAPLLEPRGPFSPSQWVELEHQALIYKYIMANVPIPSNLLLALGKPPHPYGLSGYGENVSVLDCFTLFRHGCVGWGSFHLGFSGNTDPEPGRCRRTDGKKWRCSRDAVADQKYCERHINRGRHRSRKPVEGRSGQAVSGSATTKVEPIACPTPASVMSSNGATNNLGITQRQFKGLQPPVAGNPSAEVLLNRMQVPQGPSVVPLVTNLKSKDSPFSIPKQHVPIEESCHSEFGLSSDFLLDPSQKSSYMNSQNYTSILDFNDPESHDQHPLRHFIDDWPKDQSDRSTISWPEELKSDLTQLSMSIPMASSDFSSTSSSSPQEKLALSPLRLSCEFDPIQMGLAVNNAFSESTQKQTNWIPVSWGSSMGGPLGEVLNSMSSTVGAFNDKSALNVTTRVWNGSPQFGSSPTGVLQKASFVSLSNSSSGSSPRADKKIKNENGSLGDDMPGSTFASSCSIPSLNGNGTGLGTRAGPGVRRLRQLPWAPNFE</sequence>
<dbReference type="GO" id="GO:0005524">
    <property type="term" value="F:ATP binding"/>
    <property type="evidence" value="ECO:0007669"/>
    <property type="project" value="UniProtKB-UniRule"/>
</dbReference>
<evidence type="ECO:0000313" key="10">
    <source>
        <dbReference type="Proteomes" id="UP000593564"/>
    </source>
</evidence>
<dbReference type="GO" id="GO:0006351">
    <property type="term" value="P:DNA-templated transcription"/>
    <property type="evidence" value="ECO:0007669"/>
    <property type="project" value="UniProtKB-UniRule"/>
</dbReference>
<comment type="subcellular location">
    <subcellularLocation>
        <location evidence="1 4 5">Nucleus</location>
    </subcellularLocation>
</comment>
<feature type="region of interest" description="Disordered" evidence="6">
    <location>
        <begin position="270"/>
        <end position="293"/>
    </location>
</feature>
<keyword evidence="10" id="KW-1185">Reference proteome</keyword>
<gene>
    <name evidence="9" type="ORF">HYC85_005612</name>
</gene>
<keyword evidence="5" id="KW-0804">Transcription</keyword>
<dbReference type="PANTHER" id="PTHR31602">
    <property type="entry name" value="GROWTH-REGULATING FACTOR 5"/>
    <property type="match status" value="1"/>
</dbReference>
<feature type="domain" description="WRC" evidence="8">
    <location>
        <begin position="237"/>
        <end position="281"/>
    </location>
</feature>
<evidence type="ECO:0000256" key="6">
    <source>
        <dbReference type="SAM" id="MobiDB-lite"/>
    </source>
</evidence>
<evidence type="ECO:0000256" key="4">
    <source>
        <dbReference type="PROSITE-ProRule" id="PRU01002"/>
    </source>
</evidence>
<dbReference type="EMBL" id="JACBKZ010000002">
    <property type="protein sequence ID" value="KAF5958387.1"/>
    <property type="molecule type" value="Genomic_DNA"/>
</dbReference>
<dbReference type="InterPro" id="IPR031137">
    <property type="entry name" value="GRF"/>
</dbReference>
<evidence type="ECO:0000313" key="9">
    <source>
        <dbReference type="EMBL" id="KAF5958387.1"/>
    </source>
</evidence>
<dbReference type="InterPro" id="IPR014977">
    <property type="entry name" value="WRC_dom"/>
</dbReference>
<dbReference type="SMART" id="SM00951">
    <property type="entry name" value="QLQ"/>
    <property type="match status" value="1"/>
</dbReference>
<evidence type="ECO:0000259" key="8">
    <source>
        <dbReference type="PROSITE" id="PS51667"/>
    </source>
</evidence>
<protein>
    <recommendedName>
        <fullName evidence="5">Growth-regulating factor</fullName>
    </recommendedName>
</protein>
<dbReference type="InterPro" id="IPR014978">
    <property type="entry name" value="Gln-Leu-Gln_QLQ"/>
</dbReference>
<feature type="region of interest" description="Disordered" evidence="6">
    <location>
        <begin position="29"/>
        <end position="56"/>
    </location>
</feature>
<reference evidence="9 10" key="2">
    <citation type="submission" date="2020-07" db="EMBL/GenBank/DDBJ databases">
        <title>Genome assembly of wild tea tree DASZ reveals pedigree and selection history of tea varieties.</title>
        <authorList>
            <person name="Zhang W."/>
        </authorList>
    </citation>
    <scope>NUCLEOTIDE SEQUENCE [LARGE SCALE GENOMIC DNA]</scope>
    <source>
        <strain evidence="10">cv. G240</strain>
        <tissue evidence="9">Leaf</tissue>
    </source>
</reference>
<feature type="region of interest" description="Disordered" evidence="6">
    <location>
        <begin position="571"/>
        <end position="607"/>
    </location>
</feature>
<dbReference type="PANTHER" id="PTHR31602:SF42">
    <property type="entry name" value="GROWTH-REGULATING FACTOR 2"/>
    <property type="match status" value="1"/>
</dbReference>
<dbReference type="GO" id="GO:0005634">
    <property type="term" value="C:nucleus"/>
    <property type="evidence" value="ECO:0007669"/>
    <property type="project" value="UniProtKB-SubCell"/>
</dbReference>
<dbReference type="Pfam" id="PF08880">
    <property type="entry name" value="QLQ"/>
    <property type="match status" value="1"/>
</dbReference>